<keyword evidence="3" id="KW-1185">Reference proteome</keyword>
<name>A0AAW1IZB1_POPJA</name>
<feature type="compositionally biased region" description="Polar residues" evidence="1">
    <location>
        <begin position="50"/>
        <end position="61"/>
    </location>
</feature>
<evidence type="ECO:0000313" key="3">
    <source>
        <dbReference type="Proteomes" id="UP001458880"/>
    </source>
</evidence>
<feature type="compositionally biased region" description="Acidic residues" evidence="1">
    <location>
        <begin position="225"/>
        <end position="239"/>
    </location>
</feature>
<comment type="caution">
    <text evidence="2">The sequence shown here is derived from an EMBL/GenBank/DDBJ whole genome shotgun (WGS) entry which is preliminary data.</text>
</comment>
<protein>
    <submittedName>
        <fullName evidence="2">Mif2/CENP-C like</fullName>
    </submittedName>
</protein>
<reference evidence="2 3" key="1">
    <citation type="journal article" date="2024" name="BMC Genomics">
        <title>De novo assembly and annotation of Popillia japonica's genome with initial clues to its potential as an invasive pest.</title>
        <authorList>
            <person name="Cucini C."/>
            <person name="Boschi S."/>
            <person name="Funari R."/>
            <person name="Cardaioli E."/>
            <person name="Iannotti N."/>
            <person name="Marturano G."/>
            <person name="Paoli F."/>
            <person name="Bruttini M."/>
            <person name="Carapelli A."/>
            <person name="Frati F."/>
            <person name="Nardi F."/>
        </authorList>
    </citation>
    <scope>NUCLEOTIDE SEQUENCE [LARGE SCALE GENOMIC DNA]</scope>
    <source>
        <strain evidence="2">DMR45628</strain>
    </source>
</reference>
<feature type="compositionally biased region" description="Basic and acidic residues" evidence="1">
    <location>
        <begin position="240"/>
        <end position="251"/>
    </location>
</feature>
<gene>
    <name evidence="2" type="ORF">QE152_g32317</name>
</gene>
<sequence>MSITTGGRANGSMGSRANTSIGARANASVAPQPDILFGIRADGSDGARTDISNGDQENISTGDRAGLHQADDVQDHQSNDSQSYAGSEGSWANDGMKAKWLSDLLNGYFGNSKASVTDCSPKEKCATVEQNSVYLRRSARPSNRTVSIFGWRGRNLSKNNSVYLRLEREKLIEEMQTSRSTHNRREGDGNATNVNGNNSRKDIVQPAKNSEQKRRKSQKTKECPSEDVNDEVLDNDAPIDESRRHMSSRLSEKVNKNFNEEIPVANRSRQVVHSLLDNDAPIDESRRHMSSRLSEKVNKNFNEEIPVANRSRQVVHSLRDNTTNNTVTNKSVASNVRHDNHSSTGGELSYDSHAGNADNTRRTNNVVSNKGKRSDYNELSQMEVIENDIFTPVQEDPRRSTKHRKNGRASTGAKQNRKIGKNEEEIGDVSKNLNKTDKKRDLQDAAEPMEDESNQTRSSKRKISSRSSTRSKTAKAKLEAFLLNVANTSPEKLNNSLPKGKRKSEEKLIDEISETFRVPVTPSETFQAPKINVIENRVLTPVDSNENDLKPTPAKKRRGGPKKVIPAIIVAENTDTENSSSDGLRRSTRTRKQRTLLYNPQIIFTNAREFLQFSKINTALQASTIAELNKINLDDLRKKKRSTVAREKSLPAKNPRPRTKQKQKQSVETISEEKNNLDLVENNPIESTILEEDNITTPVQLRTAENTVSHLSREQDSHLSSSDYVQRDVFYISQGNQESRIDWSFPVAKFNDLGTNKNFRTAVGPKSSQDGFQSGSLEILPGRSKPKDKAAKFVLVFSVVEGTGLFQVHDSYQVLAGIFSGGRDRIISSTRFLPSSKPGREMLRTFRYLLLDRKPK</sequence>
<proteinExistence type="predicted"/>
<evidence type="ECO:0000313" key="2">
    <source>
        <dbReference type="EMBL" id="KAK9695847.1"/>
    </source>
</evidence>
<dbReference type="Proteomes" id="UP001458880">
    <property type="component" value="Unassembled WGS sequence"/>
</dbReference>
<feature type="region of interest" description="Disordered" evidence="1">
    <location>
        <begin position="323"/>
        <end position="474"/>
    </location>
</feature>
<feature type="compositionally biased region" description="Basic and acidic residues" evidence="1">
    <location>
        <begin position="434"/>
        <end position="443"/>
    </location>
</feature>
<dbReference type="AlphaFoldDB" id="A0AAW1IZB1"/>
<dbReference type="EMBL" id="JASPKY010000469">
    <property type="protein sequence ID" value="KAK9695847.1"/>
    <property type="molecule type" value="Genomic_DNA"/>
</dbReference>
<accession>A0AAW1IZB1</accession>
<organism evidence="2 3">
    <name type="scientific">Popillia japonica</name>
    <name type="common">Japanese beetle</name>
    <dbReference type="NCBI Taxonomy" id="7064"/>
    <lineage>
        <taxon>Eukaryota</taxon>
        <taxon>Metazoa</taxon>
        <taxon>Ecdysozoa</taxon>
        <taxon>Arthropoda</taxon>
        <taxon>Hexapoda</taxon>
        <taxon>Insecta</taxon>
        <taxon>Pterygota</taxon>
        <taxon>Neoptera</taxon>
        <taxon>Endopterygota</taxon>
        <taxon>Coleoptera</taxon>
        <taxon>Polyphaga</taxon>
        <taxon>Scarabaeiformia</taxon>
        <taxon>Scarabaeidae</taxon>
        <taxon>Rutelinae</taxon>
        <taxon>Popillia</taxon>
    </lineage>
</organism>
<feature type="region of interest" description="Disordered" evidence="1">
    <location>
        <begin position="639"/>
        <end position="671"/>
    </location>
</feature>
<evidence type="ECO:0000256" key="1">
    <source>
        <dbReference type="SAM" id="MobiDB-lite"/>
    </source>
</evidence>
<feature type="region of interest" description="Disordered" evidence="1">
    <location>
        <begin position="175"/>
        <end position="251"/>
    </location>
</feature>
<feature type="region of interest" description="Disordered" evidence="1">
    <location>
        <begin position="37"/>
        <end position="63"/>
    </location>
</feature>